<feature type="region of interest" description="Disordered" evidence="1">
    <location>
        <begin position="675"/>
        <end position="721"/>
    </location>
</feature>
<dbReference type="GeneID" id="54585316"/>
<evidence type="ECO:0000256" key="1">
    <source>
        <dbReference type="SAM" id="MobiDB-lite"/>
    </source>
</evidence>
<dbReference type="InterPro" id="IPR001374">
    <property type="entry name" value="R3H_dom"/>
</dbReference>
<evidence type="ECO:0000313" key="5">
    <source>
        <dbReference type="Proteomes" id="UP000800094"/>
    </source>
</evidence>
<evidence type="ECO:0000313" key="4">
    <source>
        <dbReference type="EMBL" id="KAF2252719.1"/>
    </source>
</evidence>
<accession>A0A6A6IQY0</accession>
<feature type="region of interest" description="Disordered" evidence="1">
    <location>
        <begin position="509"/>
        <end position="546"/>
    </location>
</feature>
<dbReference type="Gene3D" id="3.30.1370.50">
    <property type="entry name" value="R3H-like domain"/>
    <property type="match status" value="1"/>
</dbReference>
<dbReference type="PROSITE" id="PS50174">
    <property type="entry name" value="G_PATCH"/>
    <property type="match status" value="1"/>
</dbReference>
<reference evidence="4" key="1">
    <citation type="journal article" date="2020" name="Stud. Mycol.">
        <title>101 Dothideomycetes genomes: a test case for predicting lifestyles and emergence of pathogens.</title>
        <authorList>
            <person name="Haridas S."/>
            <person name="Albert R."/>
            <person name="Binder M."/>
            <person name="Bloem J."/>
            <person name="Labutti K."/>
            <person name="Salamov A."/>
            <person name="Andreopoulos B."/>
            <person name="Baker S."/>
            <person name="Barry K."/>
            <person name="Bills G."/>
            <person name="Bluhm B."/>
            <person name="Cannon C."/>
            <person name="Castanera R."/>
            <person name="Culley D."/>
            <person name="Daum C."/>
            <person name="Ezra D."/>
            <person name="Gonzalez J."/>
            <person name="Henrissat B."/>
            <person name="Kuo A."/>
            <person name="Liang C."/>
            <person name="Lipzen A."/>
            <person name="Lutzoni F."/>
            <person name="Magnuson J."/>
            <person name="Mondo S."/>
            <person name="Nolan M."/>
            <person name="Ohm R."/>
            <person name="Pangilinan J."/>
            <person name="Park H.-J."/>
            <person name="Ramirez L."/>
            <person name="Alfaro M."/>
            <person name="Sun H."/>
            <person name="Tritt A."/>
            <person name="Yoshinaga Y."/>
            <person name="Zwiers L.-H."/>
            <person name="Turgeon B."/>
            <person name="Goodwin S."/>
            <person name="Spatafora J."/>
            <person name="Crous P."/>
            <person name="Grigoriev I."/>
        </authorList>
    </citation>
    <scope>NUCLEOTIDE SEQUENCE</scope>
    <source>
        <strain evidence="4">CBS 122368</strain>
    </source>
</reference>
<feature type="compositionally biased region" description="Acidic residues" evidence="1">
    <location>
        <begin position="316"/>
        <end position="334"/>
    </location>
</feature>
<dbReference type="SUPFAM" id="SSF82708">
    <property type="entry name" value="R3H domain"/>
    <property type="match status" value="1"/>
</dbReference>
<feature type="compositionally biased region" description="Polar residues" evidence="1">
    <location>
        <begin position="171"/>
        <end position="186"/>
    </location>
</feature>
<dbReference type="SMART" id="SM00443">
    <property type="entry name" value="G_patch"/>
    <property type="match status" value="1"/>
</dbReference>
<gene>
    <name evidence="4" type="ORF">BU26DRAFT_549231</name>
</gene>
<feature type="domain" description="R3H" evidence="3">
    <location>
        <begin position="590"/>
        <end position="652"/>
    </location>
</feature>
<dbReference type="GO" id="GO:0003676">
    <property type="term" value="F:nucleic acid binding"/>
    <property type="evidence" value="ECO:0007669"/>
    <property type="project" value="UniProtKB-UniRule"/>
</dbReference>
<feature type="compositionally biased region" description="Pro residues" evidence="1">
    <location>
        <begin position="149"/>
        <end position="158"/>
    </location>
</feature>
<organism evidence="4 5">
    <name type="scientific">Trematosphaeria pertusa</name>
    <dbReference type="NCBI Taxonomy" id="390896"/>
    <lineage>
        <taxon>Eukaryota</taxon>
        <taxon>Fungi</taxon>
        <taxon>Dikarya</taxon>
        <taxon>Ascomycota</taxon>
        <taxon>Pezizomycotina</taxon>
        <taxon>Dothideomycetes</taxon>
        <taxon>Pleosporomycetidae</taxon>
        <taxon>Pleosporales</taxon>
        <taxon>Massarineae</taxon>
        <taxon>Trematosphaeriaceae</taxon>
        <taxon>Trematosphaeria</taxon>
    </lineage>
</organism>
<name>A0A6A6IQY0_9PLEO</name>
<feature type="compositionally biased region" description="Low complexity" evidence="1">
    <location>
        <begin position="117"/>
        <end position="133"/>
    </location>
</feature>
<keyword evidence="5" id="KW-1185">Reference proteome</keyword>
<feature type="region of interest" description="Disordered" evidence="1">
    <location>
        <begin position="1"/>
        <end position="52"/>
    </location>
</feature>
<dbReference type="AlphaFoldDB" id="A0A6A6IQY0"/>
<evidence type="ECO:0000259" key="3">
    <source>
        <dbReference type="PROSITE" id="PS51061"/>
    </source>
</evidence>
<proteinExistence type="predicted"/>
<feature type="region of interest" description="Disordered" evidence="1">
    <location>
        <begin position="80"/>
        <end position="220"/>
    </location>
</feature>
<dbReference type="OrthoDB" id="21470at2759"/>
<dbReference type="PROSITE" id="PS51061">
    <property type="entry name" value="R3H"/>
    <property type="match status" value="1"/>
</dbReference>
<evidence type="ECO:0008006" key="6">
    <source>
        <dbReference type="Google" id="ProtNLM"/>
    </source>
</evidence>
<feature type="region of interest" description="Disordered" evidence="1">
    <location>
        <begin position="471"/>
        <end position="497"/>
    </location>
</feature>
<feature type="compositionally biased region" description="Basic residues" evidence="1">
    <location>
        <begin position="1"/>
        <end position="16"/>
    </location>
</feature>
<dbReference type="RefSeq" id="XP_033687723.1">
    <property type="nucleotide sequence ID" value="XM_033831986.1"/>
</dbReference>
<dbReference type="InterPro" id="IPR036867">
    <property type="entry name" value="R3H_dom_sf"/>
</dbReference>
<dbReference type="InterPro" id="IPR000467">
    <property type="entry name" value="G_patch_dom"/>
</dbReference>
<dbReference type="Pfam" id="PF01585">
    <property type="entry name" value="G-patch"/>
    <property type="match status" value="1"/>
</dbReference>
<dbReference type="EMBL" id="ML987192">
    <property type="protein sequence ID" value="KAF2252719.1"/>
    <property type="molecule type" value="Genomic_DNA"/>
</dbReference>
<dbReference type="Pfam" id="PF01424">
    <property type="entry name" value="R3H"/>
    <property type="match status" value="1"/>
</dbReference>
<dbReference type="Proteomes" id="UP000800094">
    <property type="component" value="Unassembled WGS sequence"/>
</dbReference>
<feature type="domain" description="G-patch" evidence="2">
    <location>
        <begin position="720"/>
        <end position="763"/>
    </location>
</feature>
<evidence type="ECO:0000259" key="2">
    <source>
        <dbReference type="PROSITE" id="PS50174"/>
    </source>
</evidence>
<feature type="region of interest" description="Disordered" evidence="1">
    <location>
        <begin position="310"/>
        <end position="334"/>
    </location>
</feature>
<protein>
    <recommendedName>
        <fullName evidence="6">Protein SQS1</fullName>
    </recommendedName>
</protein>
<dbReference type="PANTHER" id="PTHR14195">
    <property type="entry name" value="G PATCH DOMAIN CONTAINING PROTEIN 2"/>
    <property type="match status" value="1"/>
</dbReference>
<sequence length="763" mass="83050">MARKKGKNKRAARATPRRAPPTRSWAQEEAATPTPKFSLADEARWTSGHRSTAFDSATKLRRLPIAFVSAGCLEGSIKEKAPPVEPAAPSSPSRSPSPAPSPAARNTAAMAHMTIRSPSSSASSVASGEEVVVFRGRAHNPPTQAAPSAPAPAAPIAPSPEQDDSRRTPAETPQLTGASSDEQASLPTEALATMPGEPSVSAQEPAIAPQPGSDVDSDTNSVIQHHFERRRGGRPIWEGRTTPWVSRSKPGIGWLPVRDRPNMDAFLRGDVNPQDAAMDDYMQNVEDFGLKDEMVASAGFARREMHLDAGSHNDWESDPGEPAAEDGQGEWDSDALGDFNHLSTSSDVMDTIARIISKRTRPSGVQYLAVYEDSTPDDARWFPASFFNTPADQELIRKFEATLLHTRRMTSSSGSSESGSDLDEEDKLEFVDETIARLLQKQEELGLGSEEVMLYGGDAFFGGPVSAAASSRAFDRPSKKRQHRAGGGRRTEPSFPSAAAMSDALEMDPYGGFDIMDTERPSLRPRKKGRRSQMPPELDDSDLNDQIQASWEADRVKKRLKKAEREELRKLGLLGRKGKAPDLSVRYKDGVNAEDILDEIRDFMSSDMQTLSLPPMEAHRRAAIHQFVSHLGVSSRSRGDGTDRFTVLSKTKRTIYDDSIFEAFIEKVKLKNRWRGPPGAGTKQFKGPKLPKATKGSKSRPVVSYKDGETVGASAPELGPENRGRALLEKMGWSKGMGLGAHDNKGILHPIAHVVKTNKAGLQ</sequence>
<dbReference type="SMART" id="SM00393">
    <property type="entry name" value="R3H"/>
    <property type="match status" value="1"/>
</dbReference>
<feature type="compositionally biased region" description="Basic residues" evidence="1">
    <location>
        <begin position="478"/>
        <end position="487"/>
    </location>
</feature>
<dbReference type="InterPro" id="IPR051189">
    <property type="entry name" value="Splicing_assoc_domain"/>
</dbReference>